<evidence type="ECO:0000256" key="10">
    <source>
        <dbReference type="SAM" id="SignalP"/>
    </source>
</evidence>
<reference evidence="12 13" key="1">
    <citation type="submission" date="2014-09" db="EMBL/GenBank/DDBJ databases">
        <authorList>
            <person name="Magalhaes I.L.F."/>
            <person name="Oliveira U."/>
            <person name="Santos F.R."/>
            <person name="Vidigal T.H.D.A."/>
            <person name="Brescovit A.D."/>
            <person name="Santos A.J."/>
        </authorList>
    </citation>
    <scope>NUCLEOTIDE SEQUENCE [LARGE SCALE GENOMIC DNA]</scope>
</reference>
<feature type="chain" id="PRO_5006059785" evidence="10">
    <location>
        <begin position="28"/>
        <end position="220"/>
    </location>
</feature>
<dbReference type="OrthoDB" id="1929172at2759"/>
<proteinExistence type="inferred from homology"/>
<dbReference type="EMBL" id="CCYA01000277">
    <property type="protein sequence ID" value="CEH19142.1"/>
    <property type="molecule type" value="Genomic_DNA"/>
</dbReference>
<keyword evidence="13" id="KW-1185">Reference proteome</keyword>
<dbReference type="AlphaFoldDB" id="A0A0P1BSU7"/>
<evidence type="ECO:0000256" key="3">
    <source>
        <dbReference type="ARBA" id="ARBA00022692"/>
    </source>
</evidence>
<dbReference type="PROSITE" id="PS51257">
    <property type="entry name" value="PROKAR_LIPOPROTEIN"/>
    <property type="match status" value="1"/>
</dbReference>
<comment type="similarity">
    <text evidence="2 8">Belongs to the EMP24/GP25L family.</text>
</comment>
<evidence type="ECO:0000256" key="6">
    <source>
        <dbReference type="ARBA" id="ARBA00023136"/>
    </source>
</evidence>
<evidence type="ECO:0000313" key="12">
    <source>
        <dbReference type="EMBL" id="CEH19142.1"/>
    </source>
</evidence>
<feature type="domain" description="GOLD" evidence="11">
    <location>
        <begin position="39"/>
        <end position="122"/>
    </location>
</feature>
<evidence type="ECO:0000256" key="8">
    <source>
        <dbReference type="RuleBase" id="RU003827"/>
    </source>
</evidence>
<evidence type="ECO:0000256" key="9">
    <source>
        <dbReference type="SAM" id="Phobius"/>
    </source>
</evidence>
<dbReference type="SMART" id="SM01190">
    <property type="entry name" value="EMP24_GP25L"/>
    <property type="match status" value="1"/>
</dbReference>
<dbReference type="PROSITE" id="PS50866">
    <property type="entry name" value="GOLD"/>
    <property type="match status" value="1"/>
</dbReference>
<dbReference type="STRING" id="401625.A0A0P1BSU7"/>
<accession>A0A0P1BSU7</accession>
<name>A0A0P1BSU7_9BASI</name>
<dbReference type="GO" id="GO:0012505">
    <property type="term" value="C:endomembrane system"/>
    <property type="evidence" value="ECO:0007669"/>
    <property type="project" value="UniProtKB-SubCell"/>
</dbReference>
<evidence type="ECO:0000313" key="13">
    <source>
        <dbReference type="Proteomes" id="UP000054845"/>
    </source>
</evidence>
<dbReference type="InterPro" id="IPR015720">
    <property type="entry name" value="Emp24-like"/>
</dbReference>
<keyword evidence="3 8" id="KW-0812">Transmembrane</keyword>
<keyword evidence="5 9" id="KW-1133">Transmembrane helix</keyword>
<evidence type="ECO:0000256" key="2">
    <source>
        <dbReference type="ARBA" id="ARBA00007104"/>
    </source>
</evidence>
<dbReference type="InterPro" id="IPR009038">
    <property type="entry name" value="GOLD_dom"/>
</dbReference>
<dbReference type="Proteomes" id="UP000054845">
    <property type="component" value="Unassembled WGS sequence"/>
</dbReference>
<dbReference type="SUPFAM" id="SSF101576">
    <property type="entry name" value="Supernatant protein factor (SPF), C-terminal domain"/>
    <property type="match status" value="1"/>
</dbReference>
<evidence type="ECO:0000259" key="11">
    <source>
        <dbReference type="PROSITE" id="PS50866"/>
    </source>
</evidence>
<evidence type="ECO:0000256" key="4">
    <source>
        <dbReference type="ARBA" id="ARBA00022729"/>
    </source>
</evidence>
<keyword evidence="6 9" id="KW-0472">Membrane</keyword>
<dbReference type="GO" id="GO:0016020">
    <property type="term" value="C:membrane"/>
    <property type="evidence" value="ECO:0007669"/>
    <property type="project" value="UniProtKB-SubCell"/>
</dbReference>
<evidence type="ECO:0000256" key="1">
    <source>
        <dbReference type="ARBA" id="ARBA00004479"/>
    </source>
</evidence>
<comment type="subcellular location">
    <subcellularLocation>
        <location evidence="7">Endomembrane system</location>
        <topology evidence="7">Single-pass membrane protein</topology>
    </subcellularLocation>
    <subcellularLocation>
        <location evidence="1 8">Membrane</location>
        <topology evidence="1 8">Single-pass type I membrane protein</topology>
    </subcellularLocation>
</comment>
<keyword evidence="4 10" id="KW-0732">Signal</keyword>
<evidence type="ECO:0000256" key="5">
    <source>
        <dbReference type="ARBA" id="ARBA00022989"/>
    </source>
</evidence>
<dbReference type="InterPro" id="IPR036598">
    <property type="entry name" value="GOLD_dom_sf"/>
</dbReference>
<feature type="transmembrane region" description="Helical" evidence="9">
    <location>
        <begin position="184"/>
        <end position="210"/>
    </location>
</feature>
<protein>
    <submittedName>
        <fullName evidence="12">Related to erp2-p24 protein involved in membrane trafficking</fullName>
    </submittedName>
</protein>
<dbReference type="Pfam" id="PF01105">
    <property type="entry name" value="EMP24_GP25L"/>
    <property type="match status" value="1"/>
</dbReference>
<evidence type="ECO:0000256" key="7">
    <source>
        <dbReference type="ARBA" id="ARBA00037847"/>
    </source>
</evidence>
<feature type="signal peptide" evidence="10">
    <location>
        <begin position="1"/>
        <end position="27"/>
    </location>
</feature>
<organism evidence="12 13">
    <name type="scientific">Ceraceosorus bombacis</name>
    <dbReference type="NCBI Taxonomy" id="401625"/>
    <lineage>
        <taxon>Eukaryota</taxon>
        <taxon>Fungi</taxon>
        <taxon>Dikarya</taxon>
        <taxon>Basidiomycota</taxon>
        <taxon>Ustilaginomycotina</taxon>
        <taxon>Exobasidiomycetes</taxon>
        <taxon>Ceraceosorales</taxon>
        <taxon>Ceraceosoraceae</taxon>
        <taxon>Ceraceosorus</taxon>
    </lineage>
</organism>
<sequence>MHSRAFSLTAACLALLLLSLSCVSVQGAALTTILQPHEKSCFYAWVDKVGEKIGFYFAVQSGGSFDIDYHVGSPSDRTIVEGVKERQLDIVFTGNEVGEYAFCFENDMSNFADKMIDFDITVESEPRLDLPLSSAAALSESSAPLEESIGKVDAQLTNVVRTQRYFRVWENRGYNTVKGTQRKMFWYSIVQALVVISISVGQVYVVRLLFEKGSTKRYRV</sequence>
<dbReference type="PANTHER" id="PTHR22811">
    <property type="entry name" value="TRANSMEMBRANE EMP24 DOMAIN-CONTAINING PROTEIN"/>
    <property type="match status" value="1"/>
</dbReference>